<dbReference type="Proteomes" id="UP000295578">
    <property type="component" value="Unassembled WGS sequence"/>
</dbReference>
<gene>
    <name evidence="2" type="ORF">E1293_28230</name>
</gene>
<sequence length="45" mass="4981">MSVPSIGRVCVSRYDLYPSPAQEAVPLEHCGHASFVWNPAVERHS</sequence>
<evidence type="ECO:0000313" key="2">
    <source>
        <dbReference type="EMBL" id="TDD75670.1"/>
    </source>
</evidence>
<evidence type="ECO:0000259" key="1">
    <source>
        <dbReference type="Pfam" id="PF12323"/>
    </source>
</evidence>
<evidence type="ECO:0000313" key="3">
    <source>
        <dbReference type="Proteomes" id="UP000295578"/>
    </source>
</evidence>
<feature type="domain" description="Transposase putative helix-turn-helix" evidence="1">
    <location>
        <begin position="13"/>
        <end position="42"/>
    </location>
</feature>
<dbReference type="EMBL" id="SMKY01000154">
    <property type="protein sequence ID" value="TDD75670.1"/>
    <property type="molecule type" value="Genomic_DNA"/>
</dbReference>
<proteinExistence type="predicted"/>
<reference evidence="2 3" key="1">
    <citation type="submission" date="2019-03" db="EMBL/GenBank/DDBJ databases">
        <title>Draft genome sequences of novel Actinobacteria.</title>
        <authorList>
            <person name="Sahin N."/>
            <person name="Ay H."/>
            <person name="Saygin H."/>
        </authorList>
    </citation>
    <scope>NUCLEOTIDE SEQUENCE [LARGE SCALE GENOMIC DNA]</scope>
    <source>
        <strain evidence="2 3">DSM 45941</strain>
    </source>
</reference>
<dbReference type="InterPro" id="IPR021027">
    <property type="entry name" value="Transposase_put_HTH"/>
</dbReference>
<protein>
    <recommendedName>
        <fullName evidence="1">Transposase putative helix-turn-helix domain-containing protein</fullName>
    </recommendedName>
</protein>
<dbReference type="Pfam" id="PF12323">
    <property type="entry name" value="HTH_OrfB_IS605"/>
    <property type="match status" value="1"/>
</dbReference>
<accession>A0A4R5AUF2</accession>
<keyword evidence="3" id="KW-1185">Reference proteome</keyword>
<comment type="caution">
    <text evidence="2">The sequence shown here is derived from an EMBL/GenBank/DDBJ whole genome shotgun (WGS) entry which is preliminary data.</text>
</comment>
<dbReference type="OrthoDB" id="3218437at2"/>
<name>A0A4R5AUF2_9ACTN</name>
<organism evidence="2 3">
    <name type="scientific">Actinomadura darangshiensis</name>
    <dbReference type="NCBI Taxonomy" id="705336"/>
    <lineage>
        <taxon>Bacteria</taxon>
        <taxon>Bacillati</taxon>
        <taxon>Actinomycetota</taxon>
        <taxon>Actinomycetes</taxon>
        <taxon>Streptosporangiales</taxon>
        <taxon>Thermomonosporaceae</taxon>
        <taxon>Actinomadura</taxon>
    </lineage>
</organism>
<dbReference type="AlphaFoldDB" id="A0A4R5AUF2"/>